<reference evidence="2" key="1">
    <citation type="submission" date="2018-06" db="EMBL/GenBank/DDBJ databases">
        <authorList>
            <person name="Zhirakovskaya E."/>
        </authorList>
    </citation>
    <scope>NUCLEOTIDE SEQUENCE</scope>
</reference>
<dbReference type="AlphaFoldDB" id="A0A3B0R5E6"/>
<sequence>MLTVLGRATSSNVQAVIWGLEELGLQYERLDYGETYGGLDSPEFWPGDPLARAEVDMWAEWAKHDVAEGFTGPVFWRVVRTPRAQWDVAAIGKAVDRLEHHLTIAEKRLEQHDFLCGEVLSLADIMLGHVLYRYFDIEIERREYPALRAYYDRLAKRPAYQKAVMISYEVLRDTI</sequence>
<dbReference type="SUPFAM" id="SSF52833">
    <property type="entry name" value="Thioredoxin-like"/>
    <property type="match status" value="1"/>
</dbReference>
<accession>A0A3B0R5E6</accession>
<dbReference type="Pfam" id="PF13410">
    <property type="entry name" value="GST_C_2"/>
    <property type="match status" value="1"/>
</dbReference>
<name>A0A3B0R5E6_9ZZZZ</name>
<dbReference type="InterPro" id="IPR036282">
    <property type="entry name" value="Glutathione-S-Trfase_C_sf"/>
</dbReference>
<dbReference type="PANTHER" id="PTHR44051">
    <property type="entry name" value="GLUTATHIONE S-TRANSFERASE-RELATED"/>
    <property type="match status" value="1"/>
</dbReference>
<feature type="domain" description="GST C-terminal" evidence="1">
    <location>
        <begin position="48"/>
        <end position="175"/>
    </location>
</feature>
<evidence type="ECO:0000313" key="2">
    <source>
        <dbReference type="EMBL" id="VAV88450.1"/>
    </source>
</evidence>
<dbReference type="EMBL" id="UOEG01000026">
    <property type="protein sequence ID" value="VAV88450.1"/>
    <property type="molecule type" value="Genomic_DNA"/>
</dbReference>
<dbReference type="SUPFAM" id="SSF47616">
    <property type="entry name" value="GST C-terminal domain-like"/>
    <property type="match status" value="1"/>
</dbReference>
<organism evidence="2">
    <name type="scientific">hydrothermal vent metagenome</name>
    <dbReference type="NCBI Taxonomy" id="652676"/>
    <lineage>
        <taxon>unclassified sequences</taxon>
        <taxon>metagenomes</taxon>
        <taxon>ecological metagenomes</taxon>
    </lineage>
</organism>
<dbReference type="InterPro" id="IPR010987">
    <property type="entry name" value="Glutathione-S-Trfase_C-like"/>
</dbReference>
<dbReference type="GO" id="GO:0016740">
    <property type="term" value="F:transferase activity"/>
    <property type="evidence" value="ECO:0007669"/>
    <property type="project" value="UniProtKB-KW"/>
</dbReference>
<protein>
    <submittedName>
        <fullName evidence="2">Uncharacterized glutathione S-transferase-like protein</fullName>
    </submittedName>
</protein>
<dbReference type="Gene3D" id="1.20.1050.10">
    <property type="match status" value="1"/>
</dbReference>
<keyword evidence="2" id="KW-0808">Transferase</keyword>
<gene>
    <name evidence="2" type="ORF">MNBD_ALPHA07-746</name>
</gene>
<dbReference type="PANTHER" id="PTHR44051:SF19">
    <property type="entry name" value="DISULFIDE-BOND OXIDOREDUCTASE YFCG"/>
    <property type="match status" value="1"/>
</dbReference>
<dbReference type="PROSITE" id="PS50405">
    <property type="entry name" value="GST_CTER"/>
    <property type="match status" value="1"/>
</dbReference>
<proteinExistence type="predicted"/>
<dbReference type="InterPro" id="IPR036249">
    <property type="entry name" value="Thioredoxin-like_sf"/>
</dbReference>
<evidence type="ECO:0000259" key="1">
    <source>
        <dbReference type="PROSITE" id="PS50405"/>
    </source>
</evidence>